<dbReference type="Pfam" id="PF16113">
    <property type="entry name" value="ECH_2"/>
    <property type="match status" value="1"/>
</dbReference>
<dbReference type="GO" id="GO:0006574">
    <property type="term" value="P:L-valine catabolic process"/>
    <property type="evidence" value="ECO:0007669"/>
    <property type="project" value="TreeGrafter"/>
</dbReference>
<dbReference type="RefSeq" id="WP_044430508.1">
    <property type="nucleotide sequence ID" value="NZ_BJYZ01000022.1"/>
</dbReference>
<keyword evidence="3 5" id="KW-0378">Hydrolase</keyword>
<evidence type="ECO:0000256" key="1">
    <source>
        <dbReference type="ARBA" id="ARBA00001709"/>
    </source>
</evidence>
<sequence>MTVSAATLEDLIVRREGAAGRITVNRPKALNSLTLDMVHAFTRALAGWATDDAVNVVVIDGAGTRGLCAGGDIRALLESGSRDDGMAETFWSDEYKLNAAIGSYPKPIVAFMDGIVMGGGVGISAHASCRVVTEKTMLAMPEVGIGLLPDVGGTWLLSRAPGELGTYLALTGSRIGGADAIHAGLADYFVQSERLSELAKALTGSEGADVEAIVKSFASDPGPAPLAEKAAAIDVMFGHDTVEQILETARTSGDDWAVKTAAEVEAKSPTSVKVTLAALRGARALDSLEDCLNVEFRIIARMFHAPDFREGVRAAVIDKDQSPRWQPPTLSEVSEASVSAHFAPLGPRELGLIPA</sequence>
<evidence type="ECO:0000256" key="2">
    <source>
        <dbReference type="ARBA" id="ARBA00011915"/>
    </source>
</evidence>
<organism evidence="5 6">
    <name type="scientific">Skermanella aerolata</name>
    <dbReference type="NCBI Taxonomy" id="393310"/>
    <lineage>
        <taxon>Bacteria</taxon>
        <taxon>Pseudomonadati</taxon>
        <taxon>Pseudomonadota</taxon>
        <taxon>Alphaproteobacteria</taxon>
        <taxon>Rhodospirillales</taxon>
        <taxon>Azospirillaceae</taxon>
        <taxon>Skermanella</taxon>
    </lineage>
</organism>
<dbReference type="OrthoDB" id="9790967at2"/>
<dbReference type="AlphaFoldDB" id="A0A512DVN8"/>
<proteinExistence type="predicted"/>
<dbReference type="EC" id="3.1.2.4" evidence="2"/>
<dbReference type="CDD" id="cd06558">
    <property type="entry name" value="crotonase-like"/>
    <property type="match status" value="1"/>
</dbReference>
<gene>
    <name evidence="5" type="ORF">SAE02_46890</name>
</gene>
<dbReference type="InterPro" id="IPR029045">
    <property type="entry name" value="ClpP/crotonase-like_dom_sf"/>
</dbReference>
<evidence type="ECO:0000256" key="3">
    <source>
        <dbReference type="ARBA" id="ARBA00022801"/>
    </source>
</evidence>
<dbReference type="PANTHER" id="PTHR43176:SF3">
    <property type="entry name" value="3-HYDROXYISOBUTYRYL-COA HYDROLASE, MITOCHONDRIAL"/>
    <property type="match status" value="1"/>
</dbReference>
<dbReference type="EMBL" id="BJYZ01000022">
    <property type="protein sequence ID" value="GEO40541.1"/>
    <property type="molecule type" value="Genomic_DNA"/>
</dbReference>
<dbReference type="GO" id="GO:0005829">
    <property type="term" value="C:cytosol"/>
    <property type="evidence" value="ECO:0007669"/>
    <property type="project" value="TreeGrafter"/>
</dbReference>
<dbReference type="PANTHER" id="PTHR43176">
    <property type="entry name" value="3-HYDROXYISOBUTYRYL-COA HYDROLASE-RELATED"/>
    <property type="match status" value="1"/>
</dbReference>
<accession>A0A512DVN8</accession>
<dbReference type="Gene3D" id="3.90.226.10">
    <property type="entry name" value="2-enoyl-CoA Hydratase, Chain A, domain 1"/>
    <property type="match status" value="1"/>
</dbReference>
<dbReference type="GO" id="GO:0003860">
    <property type="term" value="F:3-hydroxyisobutyryl-CoA hydrolase activity"/>
    <property type="evidence" value="ECO:0007669"/>
    <property type="project" value="UniProtKB-EC"/>
</dbReference>
<comment type="catalytic activity">
    <reaction evidence="1">
        <text>3-hydroxy-2-methylpropanoyl-CoA + H2O = 3-hydroxy-2-methylpropanoate + CoA + H(+)</text>
        <dbReference type="Rhea" id="RHEA:20888"/>
        <dbReference type="ChEBI" id="CHEBI:11805"/>
        <dbReference type="ChEBI" id="CHEBI:15377"/>
        <dbReference type="ChEBI" id="CHEBI:15378"/>
        <dbReference type="ChEBI" id="CHEBI:57287"/>
        <dbReference type="ChEBI" id="CHEBI:57340"/>
        <dbReference type="EC" id="3.1.2.4"/>
    </reaction>
</comment>
<feature type="domain" description="Enoyl-CoA hydratase/isomerase" evidence="4">
    <location>
        <begin position="20"/>
        <end position="342"/>
    </location>
</feature>
<reference evidence="5 6" key="1">
    <citation type="submission" date="2019-07" db="EMBL/GenBank/DDBJ databases">
        <title>Whole genome shotgun sequence of Skermanella aerolata NBRC 106429.</title>
        <authorList>
            <person name="Hosoyama A."/>
            <person name="Uohara A."/>
            <person name="Ohji S."/>
            <person name="Ichikawa N."/>
        </authorList>
    </citation>
    <scope>NUCLEOTIDE SEQUENCE [LARGE SCALE GENOMIC DNA]</scope>
    <source>
        <strain evidence="5 6">NBRC 106429</strain>
    </source>
</reference>
<dbReference type="InterPro" id="IPR045004">
    <property type="entry name" value="ECH_dom"/>
</dbReference>
<keyword evidence="6" id="KW-1185">Reference proteome</keyword>
<dbReference type="Proteomes" id="UP000321523">
    <property type="component" value="Unassembled WGS sequence"/>
</dbReference>
<evidence type="ECO:0000259" key="4">
    <source>
        <dbReference type="Pfam" id="PF16113"/>
    </source>
</evidence>
<comment type="caution">
    <text evidence="5">The sequence shown here is derived from an EMBL/GenBank/DDBJ whole genome shotgun (WGS) entry which is preliminary data.</text>
</comment>
<evidence type="ECO:0000313" key="6">
    <source>
        <dbReference type="Proteomes" id="UP000321523"/>
    </source>
</evidence>
<evidence type="ECO:0000313" key="5">
    <source>
        <dbReference type="EMBL" id="GEO40541.1"/>
    </source>
</evidence>
<dbReference type="NCBIfam" id="NF004127">
    <property type="entry name" value="PRK05617.1"/>
    <property type="match status" value="1"/>
</dbReference>
<protein>
    <recommendedName>
        <fullName evidence="2">3-hydroxyisobutyryl-CoA hydrolase</fullName>
        <ecNumber evidence="2">3.1.2.4</ecNumber>
    </recommendedName>
</protein>
<name>A0A512DVN8_9PROT</name>
<dbReference type="InterPro" id="IPR032259">
    <property type="entry name" value="HIBYL-CoA-H"/>
</dbReference>
<dbReference type="SUPFAM" id="SSF52096">
    <property type="entry name" value="ClpP/crotonase"/>
    <property type="match status" value="1"/>
</dbReference>